<dbReference type="InterPro" id="IPR001296">
    <property type="entry name" value="Glyco_trans_1"/>
</dbReference>
<dbReference type="GO" id="GO:0016757">
    <property type="term" value="F:glycosyltransferase activity"/>
    <property type="evidence" value="ECO:0007669"/>
    <property type="project" value="InterPro"/>
</dbReference>
<dbReference type="EMBL" id="LABZ01000058">
    <property type="protein sequence ID" value="KMO43061.1"/>
    <property type="molecule type" value="Genomic_DNA"/>
</dbReference>
<dbReference type="CDD" id="cd03801">
    <property type="entry name" value="GT4_PimA-like"/>
    <property type="match status" value="1"/>
</dbReference>
<dbReference type="PATRIC" id="fig|1187852.3.peg.5604"/>
<dbReference type="Proteomes" id="UP000036449">
    <property type="component" value="Unassembled WGS sequence"/>
</dbReference>
<evidence type="ECO:0000259" key="2">
    <source>
        <dbReference type="Pfam" id="PF13439"/>
    </source>
</evidence>
<gene>
    <name evidence="3" type="ORF">VQ03_09460</name>
</gene>
<accession>A0A0J6VUU5</accession>
<sequence length="355" mass="35517">MRLVLAVPGDLAAPTGGYAYARQLLHHLPARGVAATHLALPGGFPDPEPDDLARTQAALAGVPTDAGLLVDGLAYGALPPALIRAAGRPMAVLVHHPLGYETGLAPERAAALVAGERAALALAHRVVATSRYTARMLAAEFGVPPERITVAEPGTPPAGRVSPRPGPQARLLAVGAVTPRKGYDVLVRALATLADLDWSLTIAGSLDRAPDCAAALRAAIAAADLQDRVALAGAVTAEALDRLHAGADLAVSASLFEGYGMALAEALARGLPLVATLGGAAAETVPAGAGLAVPPGDAPALAAALRDLIADPARRAAAAAASWAAGQRLPDWPDTAAAVAAALTIPVTIPVTMPS</sequence>
<keyword evidence="3" id="KW-0808">Transferase</keyword>
<dbReference type="PANTHER" id="PTHR12526">
    <property type="entry name" value="GLYCOSYLTRANSFERASE"/>
    <property type="match status" value="1"/>
</dbReference>
<dbReference type="Pfam" id="PF00534">
    <property type="entry name" value="Glycos_transf_1"/>
    <property type="match status" value="1"/>
</dbReference>
<evidence type="ECO:0000313" key="3">
    <source>
        <dbReference type="EMBL" id="KMO43061.1"/>
    </source>
</evidence>
<organism evidence="3 4">
    <name type="scientific">Methylobacterium tarhaniae</name>
    <dbReference type="NCBI Taxonomy" id="1187852"/>
    <lineage>
        <taxon>Bacteria</taxon>
        <taxon>Pseudomonadati</taxon>
        <taxon>Pseudomonadota</taxon>
        <taxon>Alphaproteobacteria</taxon>
        <taxon>Hyphomicrobiales</taxon>
        <taxon>Methylobacteriaceae</taxon>
        <taxon>Methylobacterium</taxon>
    </lineage>
</organism>
<evidence type="ECO:0000313" key="4">
    <source>
        <dbReference type="Proteomes" id="UP000036449"/>
    </source>
</evidence>
<dbReference type="OrthoDB" id="9781738at2"/>
<proteinExistence type="predicted"/>
<keyword evidence="4" id="KW-1185">Reference proteome</keyword>
<dbReference type="SUPFAM" id="SSF53756">
    <property type="entry name" value="UDP-Glycosyltransferase/glycogen phosphorylase"/>
    <property type="match status" value="1"/>
</dbReference>
<dbReference type="AlphaFoldDB" id="A0A0J6VUU5"/>
<dbReference type="Pfam" id="PF13439">
    <property type="entry name" value="Glyco_transf_4"/>
    <property type="match status" value="1"/>
</dbReference>
<feature type="domain" description="Glycosyltransferase subfamily 4-like N-terminal" evidence="2">
    <location>
        <begin position="79"/>
        <end position="155"/>
    </location>
</feature>
<dbReference type="Gene3D" id="3.40.50.2000">
    <property type="entry name" value="Glycogen Phosphorylase B"/>
    <property type="match status" value="2"/>
</dbReference>
<dbReference type="InterPro" id="IPR028098">
    <property type="entry name" value="Glyco_trans_4-like_N"/>
</dbReference>
<dbReference type="RefSeq" id="WP_048450625.1">
    <property type="nucleotide sequence ID" value="NZ_JBNNPJ010000107.1"/>
</dbReference>
<name>A0A0J6VUU5_9HYPH</name>
<protein>
    <submittedName>
        <fullName evidence="3">Glycosyl transferase family 1</fullName>
    </submittedName>
</protein>
<feature type="domain" description="Glycosyl transferase family 1" evidence="1">
    <location>
        <begin position="163"/>
        <end position="318"/>
    </location>
</feature>
<evidence type="ECO:0000259" key="1">
    <source>
        <dbReference type="Pfam" id="PF00534"/>
    </source>
</evidence>
<reference evidence="3 4" key="1">
    <citation type="submission" date="2015-03" db="EMBL/GenBank/DDBJ databases">
        <title>Genome sequencing of Methylobacterium tarhaniae DSM 25844.</title>
        <authorList>
            <person name="Chaudhry V."/>
            <person name="Patil P.B."/>
        </authorList>
    </citation>
    <scope>NUCLEOTIDE SEQUENCE [LARGE SCALE GENOMIC DNA]</scope>
    <source>
        <strain evidence="3 4">DSM 25844</strain>
    </source>
</reference>
<comment type="caution">
    <text evidence="3">The sequence shown here is derived from an EMBL/GenBank/DDBJ whole genome shotgun (WGS) entry which is preliminary data.</text>
</comment>
<dbReference type="PANTHER" id="PTHR12526:SF635">
    <property type="entry name" value="GLYCOSYL TRANSFERASE GROUP 1"/>
    <property type="match status" value="1"/>
</dbReference>